<dbReference type="PROSITE" id="PS51205">
    <property type="entry name" value="VPS9"/>
    <property type="match status" value="1"/>
</dbReference>
<dbReference type="InterPro" id="IPR003123">
    <property type="entry name" value="VPS9"/>
</dbReference>
<dbReference type="Pfam" id="PF02204">
    <property type="entry name" value="VPS9"/>
    <property type="match status" value="1"/>
</dbReference>
<feature type="region of interest" description="Disordered" evidence="1">
    <location>
        <begin position="59"/>
        <end position="99"/>
    </location>
</feature>
<dbReference type="EMBL" id="LDAU01000205">
    <property type="protein sequence ID" value="KRW99614.1"/>
    <property type="molecule type" value="Genomic_DNA"/>
</dbReference>
<protein>
    <recommendedName>
        <fullName evidence="2">VPS9 domain-containing protein</fullName>
    </recommendedName>
</protein>
<reference evidence="3 4" key="1">
    <citation type="journal article" date="2015" name="Sci. Rep.">
        <title>Genome of the facultative scuticociliatosis pathogen Pseudocohnilembus persalinus provides insight into its virulence through horizontal gene transfer.</title>
        <authorList>
            <person name="Xiong J."/>
            <person name="Wang G."/>
            <person name="Cheng J."/>
            <person name="Tian M."/>
            <person name="Pan X."/>
            <person name="Warren A."/>
            <person name="Jiang C."/>
            <person name="Yuan D."/>
            <person name="Miao W."/>
        </authorList>
    </citation>
    <scope>NUCLEOTIDE SEQUENCE [LARGE SCALE GENOMIC DNA]</scope>
    <source>
        <strain evidence="3">36N120E</strain>
    </source>
</reference>
<evidence type="ECO:0000259" key="2">
    <source>
        <dbReference type="PROSITE" id="PS51205"/>
    </source>
</evidence>
<sequence>MDKYSQQADFNIYKQNSVFINEIKQSEIIQEKLDTNSIINNSMNDNKLQQTRIFGDTNYYDNPMESISQQSNDTPSIYSDHSSTQRSFQTKNKSKNQNSIKDAVSQTLIFQEDVMLSVFGSKQQYQLQQKEKQQQNLCQSKNGSSKLSKNKKKSSQSSKQRNEQINNFINPQQNSKQKCSYSQKNNLDQQSDIELGLNIVGYYKKIFQQIEQNLQNKQNPLTCMMKIFYQVLNQRYTKKLNNYIDLNQEESVLDEIKNKITAEIKSFIDIFSNTLCLYYFLSEFSQTPLGGLITKDTIINFCTTLIFNESIYSLVMEIYKLQLDSKIKKIQDQILKYRKKPIQYFNIKEELQLNEKTAEFLMNESLKIQNQEILKQQKKQEQYNMQNIPQKRHSLQLQQNNEKLSQVGRQLTDLNQKDNKDLNYDDNLPTIKNNQSSTDYQDQVFQECQQNQNSSNSEQDSKNNNIHNTKKKQSNATEFGTVSQASKNIRKVKKVPYHKVYEEIKNLNYLKSPIHKLKVISKCVELIYQEIDDFYQEYDFTHKEYGCIECDDLLILIVYNLVKSQMPTAILHLEFIKDFISSNLSNSTNGRNLMLFYASTQILQDYQEDDIENNKQFTNNNYKETQINEQNEEQNVKNGNSNSESQNTDQLFNYIG</sequence>
<dbReference type="Proteomes" id="UP000054937">
    <property type="component" value="Unassembled WGS sequence"/>
</dbReference>
<dbReference type="SUPFAM" id="SSF109993">
    <property type="entry name" value="VPS9 domain"/>
    <property type="match status" value="1"/>
</dbReference>
<accession>A0A0V0QBL7</accession>
<comment type="caution">
    <text evidence="3">The sequence shown here is derived from an EMBL/GenBank/DDBJ whole genome shotgun (WGS) entry which is preliminary data.</text>
</comment>
<evidence type="ECO:0000256" key="1">
    <source>
        <dbReference type="SAM" id="MobiDB-lite"/>
    </source>
</evidence>
<gene>
    <name evidence="3" type="ORF">PPERSA_03415</name>
</gene>
<feature type="compositionally biased region" description="Polar residues" evidence="1">
    <location>
        <begin position="636"/>
        <end position="656"/>
    </location>
</feature>
<feature type="compositionally biased region" description="Polar residues" evidence="1">
    <location>
        <begin position="65"/>
        <end position="99"/>
    </location>
</feature>
<dbReference type="OrthoDB" id="313567at2759"/>
<proteinExistence type="predicted"/>
<feature type="domain" description="VPS9" evidence="2">
    <location>
        <begin position="457"/>
        <end position="612"/>
    </location>
</feature>
<name>A0A0V0QBL7_PSEPJ</name>
<feature type="region of interest" description="Disordered" evidence="1">
    <location>
        <begin position="632"/>
        <end position="656"/>
    </location>
</feature>
<feature type="region of interest" description="Disordered" evidence="1">
    <location>
        <begin position="133"/>
        <end position="162"/>
    </location>
</feature>
<dbReference type="OMA" id="HCISECI"/>
<organism evidence="3 4">
    <name type="scientific">Pseudocohnilembus persalinus</name>
    <name type="common">Ciliate</name>
    <dbReference type="NCBI Taxonomy" id="266149"/>
    <lineage>
        <taxon>Eukaryota</taxon>
        <taxon>Sar</taxon>
        <taxon>Alveolata</taxon>
        <taxon>Ciliophora</taxon>
        <taxon>Intramacronucleata</taxon>
        <taxon>Oligohymenophorea</taxon>
        <taxon>Scuticociliatia</taxon>
        <taxon>Philasterida</taxon>
        <taxon>Pseudocohnilembidae</taxon>
        <taxon>Pseudocohnilembus</taxon>
    </lineage>
</organism>
<dbReference type="InParanoid" id="A0A0V0QBL7"/>
<keyword evidence="4" id="KW-1185">Reference proteome</keyword>
<feature type="region of interest" description="Disordered" evidence="1">
    <location>
        <begin position="448"/>
        <end position="480"/>
    </location>
</feature>
<dbReference type="InterPro" id="IPR037191">
    <property type="entry name" value="VPS9_dom_sf"/>
</dbReference>
<dbReference type="AlphaFoldDB" id="A0A0V0QBL7"/>
<evidence type="ECO:0000313" key="4">
    <source>
        <dbReference type="Proteomes" id="UP000054937"/>
    </source>
</evidence>
<evidence type="ECO:0000313" key="3">
    <source>
        <dbReference type="EMBL" id="KRW99614.1"/>
    </source>
</evidence>
<feature type="compositionally biased region" description="Low complexity" evidence="1">
    <location>
        <begin position="449"/>
        <end position="465"/>
    </location>
</feature>
<feature type="region of interest" description="Disordered" evidence="1">
    <location>
        <begin position="412"/>
        <end position="435"/>
    </location>
</feature>
<dbReference type="Gene3D" id="1.20.1050.80">
    <property type="entry name" value="VPS9 domain"/>
    <property type="match status" value="1"/>
</dbReference>